<organism evidence="1 2">
    <name type="scientific">Hibiscus sabdariffa</name>
    <name type="common">roselle</name>
    <dbReference type="NCBI Taxonomy" id="183260"/>
    <lineage>
        <taxon>Eukaryota</taxon>
        <taxon>Viridiplantae</taxon>
        <taxon>Streptophyta</taxon>
        <taxon>Embryophyta</taxon>
        <taxon>Tracheophyta</taxon>
        <taxon>Spermatophyta</taxon>
        <taxon>Magnoliopsida</taxon>
        <taxon>eudicotyledons</taxon>
        <taxon>Gunneridae</taxon>
        <taxon>Pentapetalae</taxon>
        <taxon>rosids</taxon>
        <taxon>malvids</taxon>
        <taxon>Malvales</taxon>
        <taxon>Malvaceae</taxon>
        <taxon>Malvoideae</taxon>
        <taxon>Hibiscus</taxon>
    </lineage>
</organism>
<evidence type="ECO:0000313" key="2">
    <source>
        <dbReference type="Proteomes" id="UP001472677"/>
    </source>
</evidence>
<dbReference type="Proteomes" id="UP001472677">
    <property type="component" value="Unassembled WGS sequence"/>
</dbReference>
<accession>A0ABR2A1C4</accession>
<gene>
    <name evidence="1" type="ORF">V6N12_073988</name>
</gene>
<comment type="caution">
    <text evidence="1">The sequence shown here is derived from an EMBL/GenBank/DDBJ whole genome shotgun (WGS) entry which is preliminary data.</text>
</comment>
<name>A0ABR2A1C4_9ROSI</name>
<keyword evidence="2" id="KW-1185">Reference proteome</keyword>
<dbReference type="EMBL" id="JBBPBM010001146">
    <property type="protein sequence ID" value="KAK8486789.1"/>
    <property type="molecule type" value="Genomic_DNA"/>
</dbReference>
<protein>
    <submittedName>
        <fullName evidence="1">Uncharacterized protein</fullName>
    </submittedName>
</protein>
<proteinExistence type="predicted"/>
<reference evidence="1 2" key="1">
    <citation type="journal article" date="2024" name="G3 (Bethesda)">
        <title>Genome assembly of Hibiscus sabdariffa L. provides insights into metabolisms of medicinal natural products.</title>
        <authorList>
            <person name="Kim T."/>
        </authorList>
    </citation>
    <scope>NUCLEOTIDE SEQUENCE [LARGE SCALE GENOMIC DNA]</scope>
    <source>
        <strain evidence="1">TK-2024</strain>
        <tissue evidence="1">Old leaves</tissue>
    </source>
</reference>
<sequence length="186" mass="21534">MKWSIDNGYNTSIWEDYWLSGQLNKLIESRRVPSLNRVMDLMLPNANVWNHNFSKSTFSTNDATSILLFLYQIQTCVINESGKANAPRSIMFEVGISFFLIQASLMDKRRRLLKFCGILDAHRKLESWFGNCYINFYLLYISYAQKGLPQIPNALDVTKPLNPYHIPFKTVTLRSKYGVDSTWCGL</sequence>
<evidence type="ECO:0000313" key="1">
    <source>
        <dbReference type="EMBL" id="KAK8486789.1"/>
    </source>
</evidence>